<accession>G0NGH2</accession>
<feature type="compositionally biased region" description="Basic and acidic residues" evidence="1">
    <location>
        <begin position="1"/>
        <end position="11"/>
    </location>
</feature>
<evidence type="ECO:0000313" key="4">
    <source>
        <dbReference type="Proteomes" id="UP000008068"/>
    </source>
</evidence>
<dbReference type="Proteomes" id="UP000008068">
    <property type="component" value="Unassembled WGS sequence"/>
</dbReference>
<dbReference type="AlphaFoldDB" id="G0NGH2"/>
<feature type="compositionally biased region" description="Polar residues" evidence="1">
    <location>
        <begin position="33"/>
        <end position="45"/>
    </location>
</feature>
<organism evidence="4">
    <name type="scientific">Caenorhabditis brenneri</name>
    <name type="common">Nematode worm</name>
    <dbReference type="NCBI Taxonomy" id="135651"/>
    <lineage>
        <taxon>Eukaryota</taxon>
        <taxon>Metazoa</taxon>
        <taxon>Ecdysozoa</taxon>
        <taxon>Nematoda</taxon>
        <taxon>Chromadorea</taxon>
        <taxon>Rhabditida</taxon>
        <taxon>Rhabditina</taxon>
        <taxon>Rhabditomorpha</taxon>
        <taxon>Rhabditoidea</taxon>
        <taxon>Rhabditidae</taxon>
        <taxon>Peloderinae</taxon>
        <taxon>Caenorhabditis</taxon>
    </lineage>
</organism>
<evidence type="ECO:0000259" key="2">
    <source>
        <dbReference type="Pfam" id="PF04435"/>
    </source>
</evidence>
<dbReference type="EMBL" id="GL379880">
    <property type="protein sequence ID" value="EGT60018.1"/>
    <property type="molecule type" value="Genomic_DNA"/>
</dbReference>
<dbReference type="InterPro" id="IPR006570">
    <property type="entry name" value="SPK_dom"/>
</dbReference>
<dbReference type="InterPro" id="IPR053315">
    <property type="entry name" value="Peptidase_C14A"/>
</dbReference>
<feature type="region of interest" description="Disordered" evidence="1">
    <location>
        <begin position="1"/>
        <end position="59"/>
    </location>
</feature>
<dbReference type="Pfam" id="PF04435">
    <property type="entry name" value="SPK"/>
    <property type="match status" value="1"/>
</dbReference>
<sequence length="295" mass="32965">MDAHVEVDRRNRITKYRANDGSVNFEGEYPPSKKQTNGTQENPPESTKRAAEEVPNCSSKRSRIDFWGPGADHLSSGFFEHFNQIRAPFESYPLSGSMDILSHPGVEEPPNQRIQEFREPKREMESPGAPEAPETTVVLTEAVERAPEALGASVPAPEASRPHTSQIKFLEAIKSLVISLDTPTLSGIQSKIEQKIWETGQSNNGIPNDELVLVMDLLVARISNNSVFDLPEYVESVSFKEFLCYLKCVILSLKLEGLEGLLEKIKEKNKEVAMKDKKIPVEKVAVILQYALDFI</sequence>
<name>G0NGH2_CAEBE</name>
<dbReference type="InParanoid" id="G0NGH2"/>
<proteinExistence type="predicted"/>
<evidence type="ECO:0000313" key="3">
    <source>
        <dbReference type="EMBL" id="EGT60018.1"/>
    </source>
</evidence>
<protein>
    <recommendedName>
        <fullName evidence="2">SPK domain-containing protein</fullName>
    </recommendedName>
</protein>
<dbReference type="STRING" id="135651.G0NGH2"/>
<dbReference type="PANTHER" id="PTHR23362">
    <property type="entry name" value="L-PLASTIN-RELATED"/>
    <property type="match status" value="1"/>
</dbReference>
<reference evidence="4" key="1">
    <citation type="submission" date="2011-07" db="EMBL/GenBank/DDBJ databases">
        <authorList>
            <consortium name="Caenorhabditis brenneri Sequencing and Analysis Consortium"/>
            <person name="Wilson R.K."/>
        </authorList>
    </citation>
    <scope>NUCLEOTIDE SEQUENCE [LARGE SCALE GENOMIC DNA]</scope>
    <source>
        <strain evidence="4">PB2801</strain>
    </source>
</reference>
<dbReference type="FunCoup" id="G0NGH2">
    <property type="interactions" value="2112"/>
</dbReference>
<dbReference type="HOGENOM" id="CLU_944069_0_0_1"/>
<keyword evidence="4" id="KW-1185">Reference proteome</keyword>
<gene>
    <name evidence="3" type="ORF">CAEBREN_01222</name>
</gene>
<evidence type="ECO:0000256" key="1">
    <source>
        <dbReference type="SAM" id="MobiDB-lite"/>
    </source>
</evidence>
<feature type="domain" description="SPK" evidence="2">
    <location>
        <begin position="2"/>
        <end position="23"/>
    </location>
</feature>